<dbReference type="GO" id="GO:0003700">
    <property type="term" value="F:DNA-binding transcription factor activity"/>
    <property type="evidence" value="ECO:0007669"/>
    <property type="project" value="InterPro"/>
</dbReference>
<dbReference type="GO" id="GO:0003677">
    <property type="term" value="F:DNA binding"/>
    <property type="evidence" value="ECO:0007669"/>
    <property type="project" value="UniProtKB-KW"/>
</dbReference>
<dbReference type="InterPro" id="IPR037171">
    <property type="entry name" value="NagB/RpiA_transferase-like"/>
</dbReference>
<accession>A0A1L3I4B5</accession>
<dbReference type="PROSITE" id="PS00894">
    <property type="entry name" value="HTH_DEOR_1"/>
    <property type="match status" value="1"/>
</dbReference>
<dbReference type="Gene3D" id="1.10.10.10">
    <property type="entry name" value="Winged helix-like DNA-binding domain superfamily/Winged helix DNA-binding domain"/>
    <property type="match status" value="1"/>
</dbReference>
<dbReference type="AlphaFoldDB" id="A0A1L3I4B5"/>
<dbReference type="Proteomes" id="UP000183859">
    <property type="component" value="Chromosome"/>
</dbReference>
<dbReference type="SUPFAM" id="SSF100950">
    <property type="entry name" value="NagB/RpiA/CoA transferase-like"/>
    <property type="match status" value="1"/>
</dbReference>
<dbReference type="SMART" id="SM01134">
    <property type="entry name" value="DeoRC"/>
    <property type="match status" value="1"/>
</dbReference>
<protein>
    <submittedName>
        <fullName evidence="6">Transcriptional regulator, deoR type</fullName>
    </submittedName>
</protein>
<feature type="domain" description="HTH deoR-type" evidence="5">
    <location>
        <begin position="5"/>
        <end position="60"/>
    </location>
</feature>
<evidence type="ECO:0000259" key="5">
    <source>
        <dbReference type="PROSITE" id="PS51000"/>
    </source>
</evidence>
<name>A0A1L3I4B5_9RHOB</name>
<dbReference type="InterPro" id="IPR001034">
    <property type="entry name" value="DeoR_HTH"/>
</dbReference>
<dbReference type="OrthoDB" id="9814815at2"/>
<keyword evidence="2" id="KW-0805">Transcription regulation</keyword>
<dbReference type="InterPro" id="IPR036390">
    <property type="entry name" value="WH_DNA-bd_sf"/>
</dbReference>
<dbReference type="InterPro" id="IPR011991">
    <property type="entry name" value="ArsR-like_HTH"/>
</dbReference>
<keyword evidence="4" id="KW-0804">Transcription</keyword>
<dbReference type="RefSeq" id="WP_072504562.1">
    <property type="nucleotide sequence ID" value="NZ_CP016364.1"/>
</dbReference>
<dbReference type="Gene3D" id="3.40.50.1360">
    <property type="match status" value="1"/>
</dbReference>
<reference evidence="7" key="1">
    <citation type="submission" date="2016-07" db="EMBL/GenBank/DDBJ databases">
        <title>Phaeobacter portensis sp. nov., a tropodithietic acid producing bacterium isolated from a German harbor.</title>
        <authorList>
            <person name="Freese H.M."/>
            <person name="Bunk B."/>
            <person name="Breider S."/>
            <person name="Brinkhoff T."/>
        </authorList>
    </citation>
    <scope>NUCLEOTIDE SEQUENCE [LARGE SCALE GENOMIC DNA]</scope>
    <source>
        <strain evidence="7">P97</strain>
    </source>
</reference>
<evidence type="ECO:0000256" key="2">
    <source>
        <dbReference type="ARBA" id="ARBA00023015"/>
    </source>
</evidence>
<dbReference type="InterPro" id="IPR036388">
    <property type="entry name" value="WH-like_DNA-bd_sf"/>
</dbReference>
<dbReference type="CDD" id="cd00090">
    <property type="entry name" value="HTH_ARSR"/>
    <property type="match status" value="1"/>
</dbReference>
<dbReference type="InterPro" id="IPR018356">
    <property type="entry name" value="Tscrpt_reg_HTH_DeoR_CS"/>
</dbReference>
<organism evidence="6 7">
    <name type="scientific">Phaeobacter porticola</name>
    <dbReference type="NCBI Taxonomy" id="1844006"/>
    <lineage>
        <taxon>Bacteria</taxon>
        <taxon>Pseudomonadati</taxon>
        <taxon>Pseudomonadota</taxon>
        <taxon>Alphaproteobacteria</taxon>
        <taxon>Rhodobacterales</taxon>
        <taxon>Roseobacteraceae</taxon>
        <taxon>Phaeobacter</taxon>
    </lineage>
</organism>
<dbReference type="SMART" id="SM00420">
    <property type="entry name" value="HTH_DEOR"/>
    <property type="match status" value="1"/>
</dbReference>
<keyword evidence="7" id="KW-1185">Reference proteome</keyword>
<dbReference type="SUPFAM" id="SSF46785">
    <property type="entry name" value="Winged helix' DNA-binding domain"/>
    <property type="match status" value="1"/>
</dbReference>
<evidence type="ECO:0000256" key="1">
    <source>
        <dbReference type="ARBA" id="ARBA00022491"/>
    </source>
</evidence>
<dbReference type="PANTHER" id="PTHR30363:SF4">
    <property type="entry name" value="GLYCEROL-3-PHOSPHATE REGULON REPRESSOR"/>
    <property type="match status" value="1"/>
</dbReference>
<dbReference type="PROSITE" id="PS51000">
    <property type="entry name" value="HTH_DEOR_2"/>
    <property type="match status" value="1"/>
</dbReference>
<dbReference type="STRING" id="1844006.PhaeoP97_01531"/>
<dbReference type="PANTHER" id="PTHR30363">
    <property type="entry name" value="HTH-TYPE TRANSCRIPTIONAL REGULATOR SRLR-RELATED"/>
    <property type="match status" value="1"/>
</dbReference>
<dbReference type="InterPro" id="IPR014036">
    <property type="entry name" value="DeoR-like_C"/>
</dbReference>
<keyword evidence="1" id="KW-0678">Repressor</keyword>
<evidence type="ECO:0000313" key="7">
    <source>
        <dbReference type="Proteomes" id="UP000183859"/>
    </source>
</evidence>
<dbReference type="Pfam" id="PF08220">
    <property type="entry name" value="HTH_DeoR"/>
    <property type="match status" value="1"/>
</dbReference>
<gene>
    <name evidence="6" type="ORF">PhaeoP97_01531</name>
</gene>
<dbReference type="Pfam" id="PF00455">
    <property type="entry name" value="DeoRC"/>
    <property type="match status" value="1"/>
</dbReference>
<evidence type="ECO:0000313" key="6">
    <source>
        <dbReference type="EMBL" id="APG46951.1"/>
    </source>
</evidence>
<dbReference type="KEGG" id="php:PhaeoP97_01531"/>
<evidence type="ECO:0000256" key="3">
    <source>
        <dbReference type="ARBA" id="ARBA00023125"/>
    </source>
</evidence>
<sequence>MRQDVIQRRDEIVALLSESDTLSAIELSSELAVSVQTIRADLRDLDEAGLVQRRNGYVRLRQQSENIGYLPREGIARQEKQRIALAVKTLIPDGARVALGTGTTVETCARLLVSHKDLFVASNSIHAVCALQQAPGVAVELAGGTVRMRDLDMIGTPALEFFARYRVDYAVFSCGGLSEEGSVMDYNADEMSARKAIAGCGKKSILVMDSRKNGLDLAFQMGHVWDVDVIVTGARFSTSIAESCSRHSCQIIQV</sequence>
<dbReference type="EMBL" id="CP016364">
    <property type="protein sequence ID" value="APG46951.1"/>
    <property type="molecule type" value="Genomic_DNA"/>
</dbReference>
<keyword evidence="3" id="KW-0238">DNA-binding</keyword>
<dbReference type="InterPro" id="IPR050313">
    <property type="entry name" value="Carb_Metab_HTH_regulators"/>
</dbReference>
<evidence type="ECO:0000256" key="4">
    <source>
        <dbReference type="ARBA" id="ARBA00023163"/>
    </source>
</evidence>
<proteinExistence type="predicted"/>